<keyword evidence="6" id="KW-1185">Reference proteome</keyword>
<keyword evidence="3" id="KW-1133">Transmembrane helix</keyword>
<name>A0A3B1IH84_ASTMX</name>
<evidence type="ECO:0000259" key="4">
    <source>
        <dbReference type="PROSITE" id="PS50041"/>
    </source>
</evidence>
<dbReference type="SUPFAM" id="SSF56436">
    <property type="entry name" value="C-type lectin-like"/>
    <property type="match status" value="1"/>
</dbReference>
<dbReference type="InterPro" id="IPR050111">
    <property type="entry name" value="C-type_lectin/snaclec_domain"/>
</dbReference>
<dbReference type="InterPro" id="IPR018378">
    <property type="entry name" value="C-type_lectin_CS"/>
</dbReference>
<keyword evidence="1" id="KW-0430">Lectin</keyword>
<dbReference type="Bgee" id="ENSAMXG00000033235">
    <property type="expression patterns" value="Expressed in heart and 11 other cell types or tissues"/>
</dbReference>
<dbReference type="Pfam" id="PF00059">
    <property type="entry name" value="Lectin_C"/>
    <property type="match status" value="1"/>
</dbReference>
<organism evidence="5 6">
    <name type="scientific">Astyanax mexicanus</name>
    <name type="common">Blind cave fish</name>
    <name type="synonym">Astyanax fasciatus mexicanus</name>
    <dbReference type="NCBI Taxonomy" id="7994"/>
    <lineage>
        <taxon>Eukaryota</taxon>
        <taxon>Metazoa</taxon>
        <taxon>Chordata</taxon>
        <taxon>Craniata</taxon>
        <taxon>Vertebrata</taxon>
        <taxon>Euteleostomi</taxon>
        <taxon>Actinopterygii</taxon>
        <taxon>Neopterygii</taxon>
        <taxon>Teleostei</taxon>
        <taxon>Ostariophysi</taxon>
        <taxon>Characiformes</taxon>
        <taxon>Characoidei</taxon>
        <taxon>Acestrorhamphidae</taxon>
        <taxon>Acestrorhamphinae</taxon>
        <taxon>Astyanax</taxon>
    </lineage>
</organism>
<dbReference type="PANTHER" id="PTHR22803">
    <property type="entry name" value="MANNOSE, PHOSPHOLIPASE, LECTIN RECEPTOR RELATED"/>
    <property type="match status" value="1"/>
</dbReference>
<evidence type="ECO:0000256" key="3">
    <source>
        <dbReference type="SAM" id="Phobius"/>
    </source>
</evidence>
<evidence type="ECO:0000256" key="2">
    <source>
        <dbReference type="ARBA" id="ARBA00023157"/>
    </source>
</evidence>
<keyword evidence="3" id="KW-0812">Transmembrane</keyword>
<keyword evidence="2" id="KW-1015">Disulfide bond</keyword>
<dbReference type="CDD" id="cd03590">
    <property type="entry name" value="CLECT_DC-SIGN_like"/>
    <property type="match status" value="1"/>
</dbReference>
<dbReference type="InterPro" id="IPR033989">
    <property type="entry name" value="CD209-like_CTLD"/>
</dbReference>
<sequence>MKDFRVELSEDMQVDSKTNNKYNRHEFMQHQSNTARTNQQSPRRGSKCGGCKVAAVCLGLMCVLLLVAITLLWFRFSAEKKEEPSQTCKERDEIVKALSEMDGWTYFSTPVCTTTVLRRKRGVRPDRTAERKGADLVIINSQMEQRFIDEKFGQAWIGLTDHDSEGVWKWVDGSSMTYGYWRRGEPNGVGDEDCVESGHNNEKTWSWNDLSCTIERRWICERRLFT</sequence>
<dbReference type="InterPro" id="IPR016187">
    <property type="entry name" value="CTDL_fold"/>
</dbReference>
<dbReference type="GO" id="GO:0030246">
    <property type="term" value="F:carbohydrate binding"/>
    <property type="evidence" value="ECO:0007669"/>
    <property type="project" value="UniProtKB-KW"/>
</dbReference>
<evidence type="ECO:0000313" key="6">
    <source>
        <dbReference type="Proteomes" id="UP000018467"/>
    </source>
</evidence>
<feature type="domain" description="C-type lectin" evidence="4">
    <location>
        <begin position="130"/>
        <end position="221"/>
    </location>
</feature>
<dbReference type="SMART" id="SM00034">
    <property type="entry name" value="CLECT"/>
    <property type="match status" value="1"/>
</dbReference>
<dbReference type="PROSITE" id="PS00615">
    <property type="entry name" value="C_TYPE_LECTIN_1"/>
    <property type="match status" value="1"/>
</dbReference>
<accession>A0A3B1IH84</accession>
<dbReference type="Gene3D" id="3.10.100.10">
    <property type="entry name" value="Mannose-Binding Protein A, subunit A"/>
    <property type="match status" value="1"/>
</dbReference>
<reference evidence="6" key="2">
    <citation type="journal article" date="2014" name="Nat. Commun.">
        <title>The cavefish genome reveals candidate genes for eye loss.</title>
        <authorList>
            <person name="McGaugh S.E."/>
            <person name="Gross J.B."/>
            <person name="Aken B."/>
            <person name="Blin M."/>
            <person name="Borowsky R."/>
            <person name="Chalopin D."/>
            <person name="Hinaux H."/>
            <person name="Jeffery W.R."/>
            <person name="Keene A."/>
            <person name="Ma L."/>
            <person name="Minx P."/>
            <person name="Murphy D."/>
            <person name="O'Quin K.E."/>
            <person name="Retaux S."/>
            <person name="Rohner N."/>
            <person name="Searle S.M."/>
            <person name="Stahl B.A."/>
            <person name="Tabin C."/>
            <person name="Volff J.N."/>
            <person name="Yoshizawa M."/>
            <person name="Warren W.C."/>
        </authorList>
    </citation>
    <scope>NUCLEOTIDE SEQUENCE [LARGE SCALE GENOMIC DNA]</scope>
    <source>
        <strain evidence="6">female</strain>
    </source>
</reference>
<dbReference type="PROSITE" id="PS50041">
    <property type="entry name" value="C_TYPE_LECTIN_2"/>
    <property type="match status" value="1"/>
</dbReference>
<dbReference type="InParanoid" id="A0A3B1IH84"/>
<reference evidence="5" key="3">
    <citation type="submission" date="2025-08" db="UniProtKB">
        <authorList>
            <consortium name="Ensembl"/>
        </authorList>
    </citation>
    <scope>IDENTIFICATION</scope>
</reference>
<reference evidence="5" key="4">
    <citation type="submission" date="2025-09" db="UniProtKB">
        <authorList>
            <consortium name="Ensembl"/>
        </authorList>
    </citation>
    <scope>IDENTIFICATION</scope>
</reference>
<protein>
    <recommendedName>
        <fullName evidence="4">C-type lectin domain-containing protein</fullName>
    </recommendedName>
</protein>
<reference evidence="6" key="1">
    <citation type="submission" date="2013-03" db="EMBL/GenBank/DDBJ databases">
        <authorList>
            <person name="Jeffery W."/>
            <person name="Warren W."/>
            <person name="Wilson R.K."/>
        </authorList>
    </citation>
    <scope>NUCLEOTIDE SEQUENCE</scope>
    <source>
        <strain evidence="6">female</strain>
    </source>
</reference>
<feature type="transmembrane region" description="Helical" evidence="3">
    <location>
        <begin position="53"/>
        <end position="74"/>
    </location>
</feature>
<dbReference type="Ensembl" id="ENSAMXT00000053915.1">
    <property type="protein sequence ID" value="ENSAMXP00000028915.1"/>
    <property type="gene ID" value="ENSAMXG00000033235.1"/>
</dbReference>
<dbReference type="AlphaFoldDB" id="A0A3B1IH84"/>
<dbReference type="InterPro" id="IPR001304">
    <property type="entry name" value="C-type_lectin-like"/>
</dbReference>
<proteinExistence type="predicted"/>
<dbReference type="InterPro" id="IPR016186">
    <property type="entry name" value="C-type_lectin-like/link_sf"/>
</dbReference>
<keyword evidence="3" id="KW-0472">Membrane</keyword>
<evidence type="ECO:0000256" key="1">
    <source>
        <dbReference type="ARBA" id="ARBA00022734"/>
    </source>
</evidence>
<evidence type="ECO:0000313" key="5">
    <source>
        <dbReference type="Ensembl" id="ENSAMXP00000028915.1"/>
    </source>
</evidence>
<dbReference type="GeneTree" id="ENSGT01020000230338"/>
<dbReference type="Proteomes" id="UP000018467">
    <property type="component" value="Unassembled WGS sequence"/>
</dbReference>